<dbReference type="InterPro" id="IPR038717">
    <property type="entry name" value="Tc1-like_DDE_dom"/>
</dbReference>
<protein>
    <submittedName>
        <fullName evidence="2">IS630 family transposase</fullName>
    </submittedName>
</protein>
<evidence type="ECO:0000259" key="1">
    <source>
        <dbReference type="Pfam" id="PF13358"/>
    </source>
</evidence>
<dbReference type="InterPro" id="IPR036397">
    <property type="entry name" value="RNaseH_sf"/>
</dbReference>
<accession>A0A437UCX8</accession>
<organism evidence="2 3">
    <name type="scientific">Flavobacterium columnare</name>
    <dbReference type="NCBI Taxonomy" id="996"/>
    <lineage>
        <taxon>Bacteria</taxon>
        <taxon>Pseudomonadati</taxon>
        <taxon>Bacteroidota</taxon>
        <taxon>Flavobacteriia</taxon>
        <taxon>Flavobacteriales</taxon>
        <taxon>Flavobacteriaceae</taxon>
        <taxon>Flavobacterium</taxon>
    </lineage>
</organism>
<dbReference type="Gene3D" id="3.30.420.10">
    <property type="entry name" value="Ribonuclease H-like superfamily/Ribonuclease H"/>
    <property type="match status" value="1"/>
</dbReference>
<dbReference type="GO" id="GO:0003676">
    <property type="term" value="F:nucleic acid binding"/>
    <property type="evidence" value="ECO:0007669"/>
    <property type="project" value="InterPro"/>
</dbReference>
<name>A0A437UCX8_9FLAO</name>
<proteinExistence type="predicted"/>
<sequence length="120" mass="14122">MTTQSVCKELFVKYLEDFSNHKPTELKIMIIDNAAFHSTKDVIIPDNIFLLPIPPYCPELNPAEKMWQWMKDKIAMKIYDTLDDLNQKMEELIKISDDKTIKSITGYPFYMNAFYSVFKV</sequence>
<evidence type="ECO:0000313" key="2">
    <source>
        <dbReference type="EMBL" id="RVU91445.1"/>
    </source>
</evidence>
<feature type="domain" description="Tc1-like transposase DDE" evidence="1">
    <location>
        <begin position="3"/>
        <end position="85"/>
    </location>
</feature>
<reference evidence="2" key="1">
    <citation type="submission" date="2018-12" db="EMBL/GenBank/DDBJ databases">
        <title>Draft genome sequence of Flaovobacterium columnare ARS1 isolated from channel catfish in Alabama.</title>
        <authorList>
            <person name="Cai W."/>
            <person name="Arias C."/>
        </authorList>
    </citation>
    <scope>NUCLEOTIDE SEQUENCE [LARGE SCALE GENOMIC DNA]</scope>
    <source>
        <strain evidence="2">ARS1</strain>
    </source>
</reference>
<dbReference type="Pfam" id="PF13358">
    <property type="entry name" value="DDE_3"/>
    <property type="match status" value="1"/>
</dbReference>
<dbReference type="OrthoDB" id="1339322at2"/>
<gene>
    <name evidence="2" type="ORF">EH230_11340</name>
</gene>
<dbReference type="AlphaFoldDB" id="A0A437UCX8"/>
<dbReference type="Proteomes" id="UP000288951">
    <property type="component" value="Unassembled WGS sequence"/>
</dbReference>
<evidence type="ECO:0000313" key="3">
    <source>
        <dbReference type="Proteomes" id="UP000288951"/>
    </source>
</evidence>
<dbReference type="RefSeq" id="WP_127823598.1">
    <property type="nucleotide sequence ID" value="NZ_RQSM01000003.1"/>
</dbReference>
<comment type="caution">
    <text evidence="2">The sequence shown here is derived from an EMBL/GenBank/DDBJ whole genome shotgun (WGS) entry which is preliminary data.</text>
</comment>
<dbReference type="EMBL" id="RQSM01000003">
    <property type="protein sequence ID" value="RVU91445.1"/>
    <property type="molecule type" value="Genomic_DNA"/>
</dbReference>
<keyword evidence="3" id="KW-1185">Reference proteome</keyword>